<dbReference type="EMBL" id="NMQW01000059">
    <property type="protein sequence ID" value="OXM82661.1"/>
    <property type="molecule type" value="Genomic_DNA"/>
</dbReference>
<comment type="caution">
    <text evidence="2">The sequence shown here is derived from an EMBL/GenBank/DDBJ whole genome shotgun (WGS) entry which is preliminary data.</text>
</comment>
<dbReference type="OrthoDB" id="145388at2"/>
<evidence type="ECO:0000259" key="1">
    <source>
        <dbReference type="Pfam" id="PF14534"/>
    </source>
</evidence>
<name>A0A229UH25_9BACL</name>
<feature type="domain" description="DUF4440" evidence="1">
    <location>
        <begin position="41"/>
        <end position="145"/>
    </location>
</feature>
<dbReference type="AlphaFoldDB" id="A0A229UH25"/>
<keyword evidence="3" id="KW-1185">Reference proteome</keyword>
<organism evidence="2 3">
    <name type="scientific">Paenibacillus rigui</name>
    <dbReference type="NCBI Taxonomy" id="554312"/>
    <lineage>
        <taxon>Bacteria</taxon>
        <taxon>Bacillati</taxon>
        <taxon>Bacillota</taxon>
        <taxon>Bacilli</taxon>
        <taxon>Bacillales</taxon>
        <taxon>Paenibacillaceae</taxon>
        <taxon>Paenibacillus</taxon>
    </lineage>
</organism>
<sequence length="156" mass="17245">MPKRRHRRRTLKRVKESGVLIRTKEVIGGQVMNPSIEAALLALKEKALEATRQGDSEFYRHYLAEGAIAVGPFGILDKEGIVAQMASGSTRFRSSKIEDTRVMALSSQSGLVTYKATFETSNEGGAKVSSMFVTTVYAQIDGVWQGVFYQQTPLQK</sequence>
<evidence type="ECO:0000313" key="2">
    <source>
        <dbReference type="EMBL" id="OXM82661.1"/>
    </source>
</evidence>
<dbReference type="InterPro" id="IPR027843">
    <property type="entry name" value="DUF4440"/>
</dbReference>
<accession>A0A229UH25</accession>
<dbReference type="SUPFAM" id="SSF54427">
    <property type="entry name" value="NTF2-like"/>
    <property type="match status" value="1"/>
</dbReference>
<gene>
    <name evidence="2" type="ORF">CF651_29850</name>
</gene>
<proteinExistence type="predicted"/>
<dbReference type="InterPro" id="IPR032710">
    <property type="entry name" value="NTF2-like_dom_sf"/>
</dbReference>
<dbReference type="Gene3D" id="3.10.450.50">
    <property type="match status" value="1"/>
</dbReference>
<dbReference type="Pfam" id="PF14534">
    <property type="entry name" value="DUF4440"/>
    <property type="match status" value="1"/>
</dbReference>
<dbReference type="Proteomes" id="UP000215509">
    <property type="component" value="Unassembled WGS sequence"/>
</dbReference>
<protein>
    <recommendedName>
        <fullName evidence="1">DUF4440 domain-containing protein</fullName>
    </recommendedName>
</protein>
<reference evidence="2 3" key="1">
    <citation type="submission" date="2017-07" db="EMBL/GenBank/DDBJ databases">
        <title>Genome sequencing and assembly of Paenibacillus rigui.</title>
        <authorList>
            <person name="Mayilraj S."/>
        </authorList>
    </citation>
    <scope>NUCLEOTIDE SEQUENCE [LARGE SCALE GENOMIC DNA]</scope>
    <source>
        <strain evidence="2 3">JCM 16352</strain>
    </source>
</reference>
<evidence type="ECO:0000313" key="3">
    <source>
        <dbReference type="Proteomes" id="UP000215509"/>
    </source>
</evidence>